<accession>A0A9E7NAZ2</accession>
<reference evidence="2" key="1">
    <citation type="submission" date="2022-06" db="EMBL/GenBank/DDBJ databases">
        <title>Diverse halophilic archaea isolated from saline environments.</title>
        <authorList>
            <person name="Cui H.-L."/>
        </authorList>
    </citation>
    <scope>NUCLEOTIDE SEQUENCE</scope>
    <source>
        <strain evidence="2">WLHS1</strain>
    </source>
</reference>
<feature type="transmembrane region" description="Helical" evidence="1">
    <location>
        <begin position="21"/>
        <end position="39"/>
    </location>
</feature>
<sequence>MADRNRGSKRTASANRIRDNRLAVAVVGIALAVVVASWLLDQVGVFDLTDLRPPGLEDFPLLVVFGGIIVVIVVWSLWRLGSILELR</sequence>
<keyword evidence="1" id="KW-1133">Transmembrane helix</keyword>
<proteinExistence type="predicted"/>
<dbReference type="GeneID" id="73288796"/>
<dbReference type="Proteomes" id="UP001056855">
    <property type="component" value="Chromosome"/>
</dbReference>
<name>A0A9E7NAZ2_9EURY</name>
<dbReference type="AlphaFoldDB" id="A0A9E7NAZ2"/>
<keyword evidence="1" id="KW-0472">Membrane</keyword>
<gene>
    <name evidence="2" type="ORF">NGM29_02080</name>
</gene>
<dbReference type="KEGG" id="sawl:NGM29_02080"/>
<evidence type="ECO:0000313" key="2">
    <source>
        <dbReference type="EMBL" id="UTF54096.1"/>
    </source>
</evidence>
<keyword evidence="3" id="KW-1185">Reference proteome</keyword>
<organism evidence="2 3">
    <name type="scientific">Natronosalvus rutilus</name>
    <dbReference type="NCBI Taxonomy" id="2953753"/>
    <lineage>
        <taxon>Archaea</taxon>
        <taxon>Methanobacteriati</taxon>
        <taxon>Methanobacteriota</taxon>
        <taxon>Stenosarchaea group</taxon>
        <taxon>Halobacteria</taxon>
        <taxon>Halobacteriales</taxon>
        <taxon>Natrialbaceae</taxon>
        <taxon>Natronosalvus</taxon>
    </lineage>
</organism>
<evidence type="ECO:0000313" key="3">
    <source>
        <dbReference type="Proteomes" id="UP001056855"/>
    </source>
</evidence>
<protein>
    <submittedName>
        <fullName evidence="2">Uncharacterized protein</fullName>
    </submittedName>
</protein>
<dbReference type="EMBL" id="CP100355">
    <property type="protein sequence ID" value="UTF54096.1"/>
    <property type="molecule type" value="Genomic_DNA"/>
</dbReference>
<dbReference type="RefSeq" id="WP_254158603.1">
    <property type="nucleotide sequence ID" value="NZ_CP100355.1"/>
</dbReference>
<feature type="transmembrane region" description="Helical" evidence="1">
    <location>
        <begin position="59"/>
        <end position="78"/>
    </location>
</feature>
<keyword evidence="1" id="KW-0812">Transmembrane</keyword>
<evidence type="ECO:0000256" key="1">
    <source>
        <dbReference type="SAM" id="Phobius"/>
    </source>
</evidence>